<organism evidence="4 5">
    <name type="scientific">Musa balbisiana</name>
    <name type="common">Banana</name>
    <dbReference type="NCBI Taxonomy" id="52838"/>
    <lineage>
        <taxon>Eukaryota</taxon>
        <taxon>Viridiplantae</taxon>
        <taxon>Streptophyta</taxon>
        <taxon>Embryophyta</taxon>
        <taxon>Tracheophyta</taxon>
        <taxon>Spermatophyta</taxon>
        <taxon>Magnoliopsida</taxon>
        <taxon>Liliopsida</taxon>
        <taxon>Zingiberales</taxon>
        <taxon>Musaceae</taxon>
        <taxon>Musa</taxon>
    </lineage>
</organism>
<reference evidence="4 5" key="1">
    <citation type="journal article" date="2019" name="Nat. Plants">
        <title>Genome sequencing of Musa balbisiana reveals subgenome evolution and function divergence in polyploid bananas.</title>
        <authorList>
            <person name="Yao X."/>
        </authorList>
    </citation>
    <scope>NUCLEOTIDE SEQUENCE [LARGE SCALE GENOMIC DNA]</scope>
    <source>
        <strain evidence="5">cv. DH-PKW</strain>
        <tissue evidence="4">Leaves</tissue>
    </source>
</reference>
<dbReference type="PANTHER" id="PTHR13778">
    <property type="entry name" value="GLYCOSYLTRANSFERASE 8 DOMAIN-CONTAINING PROTEIN"/>
    <property type="match status" value="1"/>
</dbReference>
<evidence type="ECO:0000313" key="4">
    <source>
        <dbReference type="EMBL" id="THU62606.1"/>
    </source>
</evidence>
<evidence type="ECO:0000256" key="3">
    <source>
        <dbReference type="ARBA" id="ARBA00022679"/>
    </source>
</evidence>
<name>A0A4V4H762_MUSBA</name>
<keyword evidence="5" id="KW-1185">Reference proteome</keyword>
<keyword evidence="2" id="KW-0328">Glycosyltransferase</keyword>
<dbReference type="PANTHER" id="PTHR13778:SF5">
    <property type="entry name" value="HEXOSYLTRANSFERASE"/>
    <property type="match status" value="1"/>
</dbReference>
<dbReference type="EMBL" id="PYDT01000004">
    <property type="protein sequence ID" value="THU62606.1"/>
    <property type="molecule type" value="Genomic_DNA"/>
</dbReference>
<accession>A0A4V4H762</accession>
<dbReference type="GO" id="GO:0005794">
    <property type="term" value="C:Golgi apparatus"/>
    <property type="evidence" value="ECO:0007669"/>
    <property type="project" value="TreeGrafter"/>
</dbReference>
<proteinExistence type="predicted"/>
<evidence type="ECO:0000256" key="2">
    <source>
        <dbReference type="ARBA" id="ARBA00022676"/>
    </source>
</evidence>
<dbReference type="AlphaFoldDB" id="A0A4V4H762"/>
<comment type="pathway">
    <text evidence="1">Glycan metabolism; pectin biosynthesis.</text>
</comment>
<evidence type="ECO:0000256" key="1">
    <source>
        <dbReference type="ARBA" id="ARBA00004877"/>
    </source>
</evidence>
<keyword evidence="3" id="KW-0808">Transferase</keyword>
<dbReference type="InterPro" id="IPR029044">
    <property type="entry name" value="Nucleotide-diphossugar_trans"/>
</dbReference>
<sequence length="153" mass="17369">MTLHANYLRGTMVAVLSILQHTSCSENVTFHFLAARFEPDVLAGIRTAFPYLDFRMYRFDSHRVRSRISNSSAKPWTSRSTTRASTWLTSSHPRYAESSTNIIVEVELEGHVVAASEYHHANFTNYFTDAFWSDATLSSTFDGRQQCYTSTPG</sequence>
<dbReference type="GO" id="GO:0016757">
    <property type="term" value="F:glycosyltransferase activity"/>
    <property type="evidence" value="ECO:0007669"/>
    <property type="project" value="UniProtKB-KW"/>
</dbReference>
<comment type="caution">
    <text evidence="4">The sequence shown here is derived from an EMBL/GenBank/DDBJ whole genome shotgun (WGS) entry which is preliminary data.</text>
</comment>
<evidence type="ECO:0000313" key="5">
    <source>
        <dbReference type="Proteomes" id="UP000317650"/>
    </source>
</evidence>
<dbReference type="Proteomes" id="UP000317650">
    <property type="component" value="Chromosome 1"/>
</dbReference>
<protein>
    <submittedName>
        <fullName evidence="4">Uncharacterized protein</fullName>
    </submittedName>
</protein>
<dbReference type="SUPFAM" id="SSF53448">
    <property type="entry name" value="Nucleotide-diphospho-sugar transferases"/>
    <property type="match status" value="1"/>
</dbReference>
<gene>
    <name evidence="4" type="ORF">C4D60_Mb01t06880</name>
</gene>
<dbReference type="STRING" id="52838.A0A4V4H762"/>
<dbReference type="InterPro" id="IPR050748">
    <property type="entry name" value="Glycosyltrans_8_dom-fam"/>
</dbReference>
<dbReference type="Gene3D" id="3.90.550.10">
    <property type="entry name" value="Spore Coat Polysaccharide Biosynthesis Protein SpsA, Chain A"/>
    <property type="match status" value="1"/>
</dbReference>